<reference evidence="12" key="1">
    <citation type="journal article" date="2014" name="Int. J. Syst. Evol. Microbiol.">
        <title>Complete genome sequence of Corynebacterium casei LMG S-19264T (=DSM 44701T), isolated from a smear-ripened cheese.</title>
        <authorList>
            <consortium name="US DOE Joint Genome Institute (JGI-PGF)"/>
            <person name="Walter F."/>
            <person name="Albersmeier A."/>
            <person name="Kalinowski J."/>
            <person name="Ruckert C."/>
        </authorList>
    </citation>
    <scope>NUCLEOTIDE SEQUENCE</scope>
    <source>
        <strain evidence="12">VKM Ac-1958</strain>
    </source>
</reference>
<dbReference type="GO" id="GO:0046983">
    <property type="term" value="F:protein dimerization activity"/>
    <property type="evidence" value="ECO:0007669"/>
    <property type="project" value="InterPro"/>
</dbReference>
<dbReference type="GO" id="GO:0005524">
    <property type="term" value="F:ATP binding"/>
    <property type="evidence" value="ECO:0007669"/>
    <property type="project" value="UniProtKB-KW"/>
</dbReference>
<keyword evidence="6" id="KW-0418">Kinase</keyword>
<dbReference type="InterPro" id="IPR050482">
    <property type="entry name" value="Sensor_HK_TwoCompSys"/>
</dbReference>
<comment type="caution">
    <text evidence="12">The sequence shown here is derived from an EMBL/GenBank/DDBJ whole genome shotgun (WGS) entry which is preliminary data.</text>
</comment>
<feature type="transmembrane region" description="Helical" evidence="10">
    <location>
        <begin position="34"/>
        <end position="54"/>
    </location>
</feature>
<dbReference type="PANTHER" id="PTHR24421:SF10">
    <property type="entry name" value="NITRATE_NITRITE SENSOR PROTEIN NARQ"/>
    <property type="match status" value="1"/>
</dbReference>
<dbReference type="InterPro" id="IPR003594">
    <property type="entry name" value="HATPase_dom"/>
</dbReference>
<keyword evidence="10" id="KW-0812">Transmembrane</keyword>
<comment type="catalytic activity">
    <reaction evidence="1">
        <text>ATP + protein L-histidine = ADP + protein N-phospho-L-histidine.</text>
        <dbReference type="EC" id="2.7.13.3"/>
    </reaction>
</comment>
<feature type="transmembrane region" description="Helical" evidence="10">
    <location>
        <begin position="111"/>
        <end position="128"/>
    </location>
</feature>
<dbReference type="SMART" id="SM00387">
    <property type="entry name" value="HATPase_c"/>
    <property type="match status" value="1"/>
</dbReference>
<evidence type="ECO:0000313" key="12">
    <source>
        <dbReference type="EMBL" id="GLK02325.1"/>
    </source>
</evidence>
<gene>
    <name evidence="12" type="ORF">GCM10017596_20400</name>
</gene>
<dbReference type="AlphaFoldDB" id="A0A9W6HUS1"/>
<evidence type="ECO:0000256" key="7">
    <source>
        <dbReference type="ARBA" id="ARBA00022840"/>
    </source>
</evidence>
<dbReference type="EMBL" id="BSET01000002">
    <property type="protein sequence ID" value="GLK02325.1"/>
    <property type="molecule type" value="Genomic_DNA"/>
</dbReference>
<evidence type="ECO:0000259" key="11">
    <source>
        <dbReference type="SMART" id="SM00387"/>
    </source>
</evidence>
<dbReference type="EC" id="2.7.13.3" evidence="2"/>
<evidence type="ECO:0000256" key="5">
    <source>
        <dbReference type="ARBA" id="ARBA00022741"/>
    </source>
</evidence>
<evidence type="ECO:0000256" key="2">
    <source>
        <dbReference type="ARBA" id="ARBA00012438"/>
    </source>
</evidence>
<sequence>MTRTLPVVALVLLSAAGVTILSVMVPLLTVAYGVPLALSLLLSAALCAVPLLFLVAPRTALTLFALAVIALPVVVDSVQARSAPWPWSVPALLAFILVIVTITLHGGFRRGALVLIIGVGASLAAPLLRGDLTSTADAVAVVTANLIVAASCAVVAYVIAALIRARRNVAAELEREREHTAVEQARRALVEERTRIARELHDVIAHSLSVIQVQSSTARFRIPDIAEGAAQEFDDIAATARRSLTEMRRMLGVLRTEDHAAELTPQHRISDIPSLIETMRRTGVGISLSIENAQLSATASEGVQIAAYRIVQEALSNAVRHAPGSTVAVRLTTDEGMLRVHIRNEASASPPPPHAGGFGLRGMRERAEALGGSLSAGPGVDGGWTVDAALPLTADPPSANPIDKETA</sequence>
<keyword evidence="5" id="KW-0547">Nucleotide-binding</keyword>
<keyword evidence="3" id="KW-0597">Phosphoprotein</keyword>
<evidence type="ECO:0000256" key="8">
    <source>
        <dbReference type="ARBA" id="ARBA00023012"/>
    </source>
</evidence>
<dbReference type="Gene3D" id="1.20.5.1930">
    <property type="match status" value="1"/>
</dbReference>
<evidence type="ECO:0000256" key="10">
    <source>
        <dbReference type="SAM" id="Phobius"/>
    </source>
</evidence>
<dbReference type="InterPro" id="IPR036890">
    <property type="entry name" value="HATPase_C_sf"/>
</dbReference>
<dbReference type="Pfam" id="PF07730">
    <property type="entry name" value="HisKA_3"/>
    <property type="match status" value="1"/>
</dbReference>
<dbReference type="CDD" id="cd16917">
    <property type="entry name" value="HATPase_UhpB-NarQ-NarX-like"/>
    <property type="match status" value="1"/>
</dbReference>
<feature type="region of interest" description="Disordered" evidence="9">
    <location>
        <begin position="387"/>
        <end position="407"/>
    </location>
</feature>
<evidence type="ECO:0000256" key="1">
    <source>
        <dbReference type="ARBA" id="ARBA00000085"/>
    </source>
</evidence>
<dbReference type="InterPro" id="IPR011712">
    <property type="entry name" value="Sig_transdc_His_kin_sub3_dim/P"/>
</dbReference>
<keyword evidence="7" id="KW-0067">ATP-binding</keyword>
<keyword evidence="10" id="KW-1133">Transmembrane helix</keyword>
<organism evidence="12 13">
    <name type="scientific">Microbacterium keratanolyticum</name>
    <dbReference type="NCBI Taxonomy" id="67574"/>
    <lineage>
        <taxon>Bacteria</taxon>
        <taxon>Bacillati</taxon>
        <taxon>Actinomycetota</taxon>
        <taxon>Actinomycetes</taxon>
        <taxon>Micrococcales</taxon>
        <taxon>Microbacteriaceae</taxon>
        <taxon>Microbacterium</taxon>
    </lineage>
</organism>
<dbReference type="Pfam" id="PF02518">
    <property type="entry name" value="HATPase_c"/>
    <property type="match status" value="1"/>
</dbReference>
<keyword evidence="13" id="KW-1185">Reference proteome</keyword>
<proteinExistence type="predicted"/>
<keyword evidence="4" id="KW-0808">Transferase</keyword>
<dbReference type="RefSeq" id="WP_204939880.1">
    <property type="nucleotide sequence ID" value="NZ_BAAAUM010000002.1"/>
</dbReference>
<dbReference type="SUPFAM" id="SSF55874">
    <property type="entry name" value="ATPase domain of HSP90 chaperone/DNA topoisomerase II/histidine kinase"/>
    <property type="match status" value="1"/>
</dbReference>
<dbReference type="Proteomes" id="UP001142325">
    <property type="component" value="Unassembled WGS sequence"/>
</dbReference>
<feature type="transmembrane region" description="Helical" evidence="10">
    <location>
        <begin position="61"/>
        <end position="79"/>
    </location>
</feature>
<evidence type="ECO:0000256" key="9">
    <source>
        <dbReference type="SAM" id="MobiDB-lite"/>
    </source>
</evidence>
<name>A0A9W6HUS1_9MICO</name>
<reference evidence="12" key="2">
    <citation type="submission" date="2023-01" db="EMBL/GenBank/DDBJ databases">
        <authorList>
            <person name="Sun Q."/>
            <person name="Evtushenko L."/>
        </authorList>
    </citation>
    <scope>NUCLEOTIDE SEQUENCE</scope>
    <source>
        <strain evidence="12">VKM Ac-1958</strain>
    </source>
</reference>
<feature type="transmembrane region" description="Helical" evidence="10">
    <location>
        <begin position="85"/>
        <end position="104"/>
    </location>
</feature>
<evidence type="ECO:0000256" key="4">
    <source>
        <dbReference type="ARBA" id="ARBA00022679"/>
    </source>
</evidence>
<accession>A0A9W6HUS1</accession>
<dbReference type="GO" id="GO:0000155">
    <property type="term" value="F:phosphorelay sensor kinase activity"/>
    <property type="evidence" value="ECO:0007669"/>
    <property type="project" value="InterPro"/>
</dbReference>
<protein>
    <recommendedName>
        <fullName evidence="2">histidine kinase</fullName>
        <ecNumber evidence="2">2.7.13.3</ecNumber>
    </recommendedName>
</protein>
<feature type="transmembrane region" description="Helical" evidence="10">
    <location>
        <begin position="140"/>
        <end position="163"/>
    </location>
</feature>
<evidence type="ECO:0000256" key="6">
    <source>
        <dbReference type="ARBA" id="ARBA00022777"/>
    </source>
</evidence>
<dbReference type="GO" id="GO:0016020">
    <property type="term" value="C:membrane"/>
    <property type="evidence" value="ECO:0007669"/>
    <property type="project" value="InterPro"/>
</dbReference>
<keyword evidence="10" id="KW-0472">Membrane</keyword>
<feature type="transmembrane region" description="Helical" evidence="10">
    <location>
        <begin position="7"/>
        <end position="28"/>
    </location>
</feature>
<evidence type="ECO:0000256" key="3">
    <source>
        <dbReference type="ARBA" id="ARBA00022553"/>
    </source>
</evidence>
<dbReference type="PANTHER" id="PTHR24421">
    <property type="entry name" value="NITRATE/NITRITE SENSOR PROTEIN NARX-RELATED"/>
    <property type="match status" value="1"/>
</dbReference>
<evidence type="ECO:0000313" key="13">
    <source>
        <dbReference type="Proteomes" id="UP001142325"/>
    </source>
</evidence>
<feature type="domain" description="Histidine kinase/HSP90-like ATPase" evidence="11">
    <location>
        <begin position="302"/>
        <end position="394"/>
    </location>
</feature>
<keyword evidence="8" id="KW-0902">Two-component regulatory system</keyword>
<dbReference type="Gene3D" id="3.30.565.10">
    <property type="entry name" value="Histidine kinase-like ATPase, C-terminal domain"/>
    <property type="match status" value="1"/>
</dbReference>